<dbReference type="InterPro" id="IPR004358">
    <property type="entry name" value="Sig_transdc_His_kin-like_C"/>
</dbReference>
<dbReference type="Proteomes" id="UP000054735">
    <property type="component" value="Unassembled WGS sequence"/>
</dbReference>
<dbReference type="InterPro" id="IPR005467">
    <property type="entry name" value="His_kinase_dom"/>
</dbReference>
<accession>A0A378IBU7</accession>
<dbReference type="RefSeq" id="WP_058522904.1">
    <property type="nucleotide sequence ID" value="NZ_CAAAHV010000036.1"/>
</dbReference>
<evidence type="ECO:0000313" key="5">
    <source>
        <dbReference type="EMBL" id="KTC74520.1"/>
    </source>
</evidence>
<dbReference type="SMART" id="SM00387">
    <property type="entry name" value="HATPase_c"/>
    <property type="match status" value="1"/>
</dbReference>
<protein>
    <recommendedName>
        <fullName evidence="2">histidine kinase</fullName>
        <ecNumber evidence="2">2.7.13.3</ecNumber>
    </recommendedName>
</protein>
<dbReference type="InterPro" id="IPR003594">
    <property type="entry name" value="HATPase_dom"/>
</dbReference>
<sequence>MNSETLESLPNVHQLMHCLHQLTTQNADKENLYDLLKENLRMIIHVFRLSYAQIYLENTDTSPVIIEQGTRINANSALIFQQCQTAEKLSNCFYIIDSSTRHAEVKHFLMIPVSTSTKTAAGNLLIDWPHPDKPGEITIYGLELIASHIGNVLQQCEIKCLSSLYKTTSTEENYARKLFMAVLSHDLRSPLTAILTWAQLLKTTSFSSDKLLTGLNLIEESALRQNKIIDYLIHISEVLLNKTPMEFEFTDVNSILNKSLQSLNPLAKNKNIVTNKSLHPHPLIIRADSFRIKQVFSNLLANAIKFSMEEGKLLIKTHHLVLNKKSYAQIIFEDEGIGMKKEQLAKILSLFNEKDSIKAKEGMGIGLALSAYLVKLHSGFMEAHSKGENKGAIFQVMLPLV</sequence>
<dbReference type="CDD" id="cd00082">
    <property type="entry name" value="HisKA"/>
    <property type="match status" value="1"/>
</dbReference>
<dbReference type="PROSITE" id="PS50109">
    <property type="entry name" value="HIS_KIN"/>
    <property type="match status" value="1"/>
</dbReference>
<dbReference type="STRING" id="28083.Lbir_0800"/>
<name>A0A378IBU7_9GAMM</name>
<evidence type="ECO:0000256" key="3">
    <source>
        <dbReference type="ARBA" id="ARBA00022553"/>
    </source>
</evidence>
<dbReference type="Pfam" id="PF02518">
    <property type="entry name" value="HATPase_c"/>
    <property type="match status" value="1"/>
</dbReference>
<dbReference type="Proteomes" id="UP000255066">
    <property type="component" value="Unassembled WGS sequence"/>
</dbReference>
<dbReference type="PANTHER" id="PTHR43547:SF2">
    <property type="entry name" value="HYBRID SIGNAL TRANSDUCTION HISTIDINE KINASE C"/>
    <property type="match status" value="1"/>
</dbReference>
<feature type="domain" description="Histidine kinase" evidence="4">
    <location>
        <begin position="182"/>
        <end position="401"/>
    </location>
</feature>
<reference evidence="6 8" key="2">
    <citation type="submission" date="2018-06" db="EMBL/GenBank/DDBJ databases">
        <authorList>
            <consortium name="Pathogen Informatics"/>
            <person name="Doyle S."/>
        </authorList>
    </citation>
    <scope>NUCLEOTIDE SEQUENCE [LARGE SCALE GENOMIC DNA]</scope>
    <source>
        <strain evidence="6 8">NCTC12437</strain>
    </source>
</reference>
<dbReference type="InterPro" id="IPR036097">
    <property type="entry name" value="HisK_dim/P_sf"/>
</dbReference>
<evidence type="ECO:0000256" key="1">
    <source>
        <dbReference type="ARBA" id="ARBA00000085"/>
    </source>
</evidence>
<evidence type="ECO:0000256" key="2">
    <source>
        <dbReference type="ARBA" id="ARBA00012438"/>
    </source>
</evidence>
<dbReference type="EMBL" id="LNXT01000009">
    <property type="protein sequence ID" value="KTC74520.1"/>
    <property type="molecule type" value="Genomic_DNA"/>
</dbReference>
<organism evidence="6 8">
    <name type="scientific">Legionella birminghamensis</name>
    <dbReference type="NCBI Taxonomy" id="28083"/>
    <lineage>
        <taxon>Bacteria</taxon>
        <taxon>Pseudomonadati</taxon>
        <taxon>Pseudomonadota</taxon>
        <taxon>Gammaproteobacteria</taxon>
        <taxon>Legionellales</taxon>
        <taxon>Legionellaceae</taxon>
        <taxon>Legionella</taxon>
    </lineage>
</organism>
<keyword evidence="6" id="KW-0418">Kinase</keyword>
<dbReference type="EC" id="2.7.13.3" evidence="2"/>
<evidence type="ECO:0000313" key="7">
    <source>
        <dbReference type="Proteomes" id="UP000054735"/>
    </source>
</evidence>
<dbReference type="EMBL" id="UGNW01000001">
    <property type="protein sequence ID" value="STX32649.1"/>
    <property type="molecule type" value="Genomic_DNA"/>
</dbReference>
<comment type="catalytic activity">
    <reaction evidence="1">
        <text>ATP + protein L-histidine = ADP + protein N-phospho-L-histidine.</text>
        <dbReference type="EC" id="2.7.13.3"/>
    </reaction>
</comment>
<dbReference type="PANTHER" id="PTHR43547">
    <property type="entry name" value="TWO-COMPONENT HISTIDINE KINASE"/>
    <property type="match status" value="1"/>
</dbReference>
<dbReference type="Gene3D" id="1.10.287.130">
    <property type="match status" value="1"/>
</dbReference>
<keyword evidence="7" id="KW-1185">Reference proteome</keyword>
<gene>
    <name evidence="6" type="primary">pdhS</name>
    <name evidence="5" type="ORF">Lbir_0800</name>
    <name evidence="6" type="ORF">NCTC12437_02443</name>
</gene>
<dbReference type="InterPro" id="IPR036890">
    <property type="entry name" value="HATPase_C_sf"/>
</dbReference>
<dbReference type="SUPFAM" id="SSF47384">
    <property type="entry name" value="Homodimeric domain of signal transducing histidine kinase"/>
    <property type="match status" value="1"/>
</dbReference>
<keyword evidence="6" id="KW-0808">Transferase</keyword>
<dbReference type="AlphaFoldDB" id="A0A378IBU7"/>
<dbReference type="SUPFAM" id="SSF55781">
    <property type="entry name" value="GAF domain-like"/>
    <property type="match status" value="1"/>
</dbReference>
<proteinExistence type="predicted"/>
<evidence type="ECO:0000259" key="4">
    <source>
        <dbReference type="PROSITE" id="PS50109"/>
    </source>
</evidence>
<dbReference type="OrthoDB" id="9768069at2"/>
<dbReference type="Pfam" id="PF00512">
    <property type="entry name" value="HisKA"/>
    <property type="match status" value="1"/>
</dbReference>
<evidence type="ECO:0000313" key="6">
    <source>
        <dbReference type="EMBL" id="STX32649.1"/>
    </source>
</evidence>
<dbReference type="SMART" id="SM00388">
    <property type="entry name" value="HisKA"/>
    <property type="match status" value="1"/>
</dbReference>
<dbReference type="GO" id="GO:0000155">
    <property type="term" value="F:phosphorelay sensor kinase activity"/>
    <property type="evidence" value="ECO:0007669"/>
    <property type="project" value="InterPro"/>
</dbReference>
<dbReference type="InterPro" id="IPR003661">
    <property type="entry name" value="HisK_dim/P_dom"/>
</dbReference>
<reference evidence="5 7" key="1">
    <citation type="submission" date="2015-11" db="EMBL/GenBank/DDBJ databases">
        <title>Genomic analysis of 38 Legionella species identifies large and diverse effector repertoires.</title>
        <authorList>
            <person name="Burstein D."/>
            <person name="Amaro F."/>
            <person name="Zusman T."/>
            <person name="Lifshitz Z."/>
            <person name="Cohen O."/>
            <person name="Gilbert J.A."/>
            <person name="Pupko T."/>
            <person name="Shuman H.A."/>
            <person name="Segal G."/>
        </authorList>
    </citation>
    <scope>NUCLEOTIDE SEQUENCE [LARGE SCALE GENOMIC DNA]</scope>
    <source>
        <strain evidence="5 7">CDC#1407-AL-14</strain>
    </source>
</reference>
<dbReference type="Gene3D" id="3.30.565.10">
    <property type="entry name" value="Histidine kinase-like ATPase, C-terminal domain"/>
    <property type="match status" value="1"/>
</dbReference>
<keyword evidence="3" id="KW-0597">Phosphoprotein</keyword>
<evidence type="ECO:0000313" key="8">
    <source>
        <dbReference type="Proteomes" id="UP000255066"/>
    </source>
</evidence>
<dbReference type="SUPFAM" id="SSF55874">
    <property type="entry name" value="ATPase domain of HSP90 chaperone/DNA topoisomerase II/histidine kinase"/>
    <property type="match status" value="1"/>
</dbReference>
<dbReference type="PRINTS" id="PR00344">
    <property type="entry name" value="BCTRLSENSOR"/>
</dbReference>